<reference evidence="3 4" key="1">
    <citation type="submission" date="2019-02" db="EMBL/GenBank/DDBJ databases">
        <title>Deep-cultivation of Planctomycetes and their phenomic and genomic characterization uncovers novel biology.</title>
        <authorList>
            <person name="Wiegand S."/>
            <person name="Jogler M."/>
            <person name="Boedeker C."/>
            <person name="Pinto D."/>
            <person name="Vollmers J."/>
            <person name="Rivas-Marin E."/>
            <person name="Kohn T."/>
            <person name="Peeters S.H."/>
            <person name="Heuer A."/>
            <person name="Rast P."/>
            <person name="Oberbeckmann S."/>
            <person name="Bunk B."/>
            <person name="Jeske O."/>
            <person name="Meyerdierks A."/>
            <person name="Storesund J.E."/>
            <person name="Kallscheuer N."/>
            <person name="Luecker S."/>
            <person name="Lage O.M."/>
            <person name="Pohl T."/>
            <person name="Merkel B.J."/>
            <person name="Hornburger P."/>
            <person name="Mueller R.-W."/>
            <person name="Bruemmer F."/>
            <person name="Labrenz M."/>
            <person name="Spormann A.M."/>
            <person name="Op den Camp H."/>
            <person name="Overmann J."/>
            <person name="Amann R."/>
            <person name="Jetten M.S.M."/>
            <person name="Mascher T."/>
            <person name="Medema M.H."/>
            <person name="Devos D.P."/>
            <person name="Kaster A.-K."/>
            <person name="Ovreas L."/>
            <person name="Rohde M."/>
            <person name="Galperin M.Y."/>
            <person name="Jogler C."/>
        </authorList>
    </citation>
    <scope>NUCLEOTIDE SEQUENCE [LARGE SCALE GENOMIC DNA]</scope>
    <source>
        <strain evidence="3 4">Poly24</strain>
    </source>
</reference>
<dbReference type="InterPro" id="IPR007462">
    <property type="entry name" value="COV1-like"/>
</dbReference>
<evidence type="ECO:0008006" key="5">
    <source>
        <dbReference type="Google" id="ProtNLM"/>
    </source>
</evidence>
<evidence type="ECO:0000313" key="3">
    <source>
        <dbReference type="EMBL" id="QDV67382.1"/>
    </source>
</evidence>
<evidence type="ECO:0000313" key="4">
    <source>
        <dbReference type="Proteomes" id="UP000315082"/>
    </source>
</evidence>
<feature type="transmembrane region" description="Helical" evidence="2">
    <location>
        <begin position="129"/>
        <end position="150"/>
    </location>
</feature>
<keyword evidence="2" id="KW-1133">Transmembrane helix</keyword>
<dbReference type="Proteomes" id="UP000315082">
    <property type="component" value="Chromosome"/>
</dbReference>
<dbReference type="AlphaFoldDB" id="A0A518JPB2"/>
<dbReference type="RefSeq" id="WP_145091462.1">
    <property type="nucleotide sequence ID" value="NZ_CP036348.1"/>
</dbReference>
<dbReference type="PANTHER" id="PTHR31876">
    <property type="entry name" value="COV-LIKE PROTEIN 1"/>
    <property type="match status" value="1"/>
</dbReference>
<dbReference type="OrthoDB" id="9780267at2"/>
<evidence type="ECO:0000256" key="2">
    <source>
        <dbReference type="SAM" id="Phobius"/>
    </source>
</evidence>
<keyword evidence="4" id="KW-1185">Reference proteome</keyword>
<accession>A0A518JPB2</accession>
<name>A0A518JPB2_9BACT</name>
<feature type="transmembrane region" description="Helical" evidence="2">
    <location>
        <begin position="24"/>
        <end position="46"/>
    </location>
</feature>
<proteinExistence type="predicted"/>
<dbReference type="Pfam" id="PF04367">
    <property type="entry name" value="DUF502"/>
    <property type="match status" value="1"/>
</dbReference>
<dbReference type="PANTHER" id="PTHR31876:SF26">
    <property type="entry name" value="PROTEIN LIKE COV 2"/>
    <property type="match status" value="1"/>
</dbReference>
<keyword evidence="2" id="KW-0812">Transmembrane</keyword>
<dbReference type="EMBL" id="CP036348">
    <property type="protein sequence ID" value="QDV67382.1"/>
    <property type="molecule type" value="Genomic_DNA"/>
</dbReference>
<organism evidence="3 4">
    <name type="scientific">Rosistilla carotiformis</name>
    <dbReference type="NCBI Taxonomy" id="2528017"/>
    <lineage>
        <taxon>Bacteria</taxon>
        <taxon>Pseudomonadati</taxon>
        <taxon>Planctomycetota</taxon>
        <taxon>Planctomycetia</taxon>
        <taxon>Pirellulales</taxon>
        <taxon>Pirellulaceae</taxon>
        <taxon>Rosistilla</taxon>
    </lineage>
</organism>
<keyword evidence="2" id="KW-0472">Membrane</keyword>
<sequence length="319" mass="35055">MNPSNTDELSPAGSPSTATTFRRAILHGLGIVMPPLLTILLFVWAWNTTENYVLSPLESGIRNVLVWKMQDIHDTKPAGGDYVADSTGKKFLPSYVVAYVDQNLHRLGPYEPVPQTALAYWHRYVQLVYLPRTVVVPFFLLMFLILLYFLGRMFANGIGRFFVRAMDRFIGRVPVVSNVYSSVKQVTDFVFSERDIEFNRVVAVEYPRKGIWSIGFVTGQSMADISAAANEPVLSVLMPTSPMPVTGFTVTVRKSEAVDLDLTIDQAIQFIVSCGVVVPAKQQQAFSRLQLNLPGTGKEASNATPTGGGDTAGPSALTD</sequence>
<gene>
    <name evidence="3" type="ORF">Poly24_10770</name>
</gene>
<evidence type="ECO:0000256" key="1">
    <source>
        <dbReference type="SAM" id="MobiDB-lite"/>
    </source>
</evidence>
<feature type="region of interest" description="Disordered" evidence="1">
    <location>
        <begin position="296"/>
        <end position="319"/>
    </location>
</feature>
<dbReference type="KEGG" id="rcf:Poly24_10770"/>
<protein>
    <recommendedName>
        <fullName evidence="5">DUF502 domain-containing protein</fullName>
    </recommendedName>
</protein>